<accession>A0A4U5JTP8</accession>
<name>A0A4U5JTP8_9GAMM</name>
<sequence length="146" mass="15312">MASGARAKPNAATAAGAAGSGSIAMRLSVYALFVFTSCLAASAEAAEAHRYLQLVNRANDSVTSVQVSARGDEAFESLPIVTPLRGGGDSTTVRIAGDGCAYDFRFVFRDGRTLAYRDVDVCRADVLRIRRPPHAADARMAASQGD</sequence>
<dbReference type="AlphaFoldDB" id="A0A4U5JTP8"/>
<dbReference type="RefSeq" id="WP_137265414.1">
    <property type="nucleotide sequence ID" value="NZ_SZUA01000001.1"/>
</dbReference>
<dbReference type="Proteomes" id="UP000308707">
    <property type="component" value="Unassembled WGS sequence"/>
</dbReference>
<organism evidence="1 2">
    <name type="scientific">Luteimonas gilva</name>
    <dbReference type="NCBI Taxonomy" id="2572684"/>
    <lineage>
        <taxon>Bacteria</taxon>
        <taxon>Pseudomonadati</taxon>
        <taxon>Pseudomonadota</taxon>
        <taxon>Gammaproteobacteria</taxon>
        <taxon>Lysobacterales</taxon>
        <taxon>Lysobacteraceae</taxon>
        <taxon>Luteimonas</taxon>
    </lineage>
</organism>
<proteinExistence type="predicted"/>
<evidence type="ECO:0000313" key="2">
    <source>
        <dbReference type="Proteomes" id="UP000308707"/>
    </source>
</evidence>
<reference evidence="1 2" key="1">
    <citation type="submission" date="2019-04" db="EMBL/GenBank/DDBJ databases">
        <title>Reference strain of H23.</title>
        <authorList>
            <person name="Luo X."/>
        </authorList>
    </citation>
    <scope>NUCLEOTIDE SEQUENCE [LARGE SCALE GENOMIC DNA]</scope>
    <source>
        <strain evidence="1 2">H23</strain>
    </source>
</reference>
<gene>
    <name evidence="1" type="ORF">FCE95_02525</name>
</gene>
<comment type="caution">
    <text evidence="1">The sequence shown here is derived from an EMBL/GenBank/DDBJ whole genome shotgun (WGS) entry which is preliminary data.</text>
</comment>
<protein>
    <submittedName>
        <fullName evidence="1">Uncharacterized protein</fullName>
    </submittedName>
</protein>
<dbReference type="OrthoDB" id="5959117at2"/>
<dbReference type="EMBL" id="SZUA01000001">
    <property type="protein sequence ID" value="TKR33204.1"/>
    <property type="molecule type" value="Genomic_DNA"/>
</dbReference>
<evidence type="ECO:0000313" key="1">
    <source>
        <dbReference type="EMBL" id="TKR33204.1"/>
    </source>
</evidence>
<keyword evidence="2" id="KW-1185">Reference proteome</keyword>